<reference evidence="2" key="1">
    <citation type="journal article" date="2022" name="bioRxiv">
        <title>Sequencing and chromosome-scale assembly of the giantPleurodeles waltlgenome.</title>
        <authorList>
            <person name="Brown T."/>
            <person name="Elewa A."/>
            <person name="Iarovenko S."/>
            <person name="Subramanian E."/>
            <person name="Araus A.J."/>
            <person name="Petzold A."/>
            <person name="Susuki M."/>
            <person name="Suzuki K.-i.T."/>
            <person name="Hayashi T."/>
            <person name="Toyoda A."/>
            <person name="Oliveira C."/>
            <person name="Osipova E."/>
            <person name="Leigh N.D."/>
            <person name="Simon A."/>
            <person name="Yun M.H."/>
        </authorList>
    </citation>
    <scope>NUCLEOTIDE SEQUENCE</scope>
    <source>
        <strain evidence="2">20211129_DDA</strain>
        <tissue evidence="2">Liver</tissue>
    </source>
</reference>
<gene>
    <name evidence="2" type="ORF">NDU88_002993</name>
</gene>
<keyword evidence="3" id="KW-1185">Reference proteome</keyword>
<dbReference type="Proteomes" id="UP001066276">
    <property type="component" value="Chromosome 2_2"/>
</dbReference>
<sequence>MLVRRLWLWVSPVTDYAAGAALCRSASVALHIPLCGKQKRAEDKNENGLFVGVSPAMPMLKGFGSGFPQQLFMLPVLRLIALSPSLHMLAKQKAAEPKRKWLAAWCRLTAASHCGVFLTSCSRYLCYHHRSVPAL</sequence>
<evidence type="ECO:0000313" key="3">
    <source>
        <dbReference type="Proteomes" id="UP001066276"/>
    </source>
</evidence>
<feature type="chain" id="PRO_5043608441" description="Secreted protein" evidence="1">
    <location>
        <begin position="20"/>
        <end position="135"/>
    </location>
</feature>
<name>A0AAV7V173_PLEWA</name>
<evidence type="ECO:0000313" key="2">
    <source>
        <dbReference type="EMBL" id="KAJ1193697.1"/>
    </source>
</evidence>
<dbReference type="AlphaFoldDB" id="A0AAV7V173"/>
<feature type="signal peptide" evidence="1">
    <location>
        <begin position="1"/>
        <end position="19"/>
    </location>
</feature>
<protein>
    <recommendedName>
        <fullName evidence="4">Secreted protein</fullName>
    </recommendedName>
</protein>
<comment type="caution">
    <text evidence="2">The sequence shown here is derived from an EMBL/GenBank/DDBJ whole genome shotgun (WGS) entry which is preliminary data.</text>
</comment>
<evidence type="ECO:0008006" key="4">
    <source>
        <dbReference type="Google" id="ProtNLM"/>
    </source>
</evidence>
<proteinExistence type="predicted"/>
<dbReference type="EMBL" id="JANPWB010000004">
    <property type="protein sequence ID" value="KAJ1193697.1"/>
    <property type="molecule type" value="Genomic_DNA"/>
</dbReference>
<evidence type="ECO:0000256" key="1">
    <source>
        <dbReference type="SAM" id="SignalP"/>
    </source>
</evidence>
<accession>A0AAV7V173</accession>
<organism evidence="2 3">
    <name type="scientific">Pleurodeles waltl</name>
    <name type="common">Iberian ribbed newt</name>
    <dbReference type="NCBI Taxonomy" id="8319"/>
    <lineage>
        <taxon>Eukaryota</taxon>
        <taxon>Metazoa</taxon>
        <taxon>Chordata</taxon>
        <taxon>Craniata</taxon>
        <taxon>Vertebrata</taxon>
        <taxon>Euteleostomi</taxon>
        <taxon>Amphibia</taxon>
        <taxon>Batrachia</taxon>
        <taxon>Caudata</taxon>
        <taxon>Salamandroidea</taxon>
        <taxon>Salamandridae</taxon>
        <taxon>Pleurodelinae</taxon>
        <taxon>Pleurodeles</taxon>
    </lineage>
</organism>
<keyword evidence="1" id="KW-0732">Signal</keyword>